<gene>
    <name evidence="3" type="ORF">JCM17844_12680</name>
</gene>
<organism evidence="3 4">
    <name type="scientific">Iodidimonas gelatinilytica</name>
    <dbReference type="NCBI Taxonomy" id="1236966"/>
    <lineage>
        <taxon>Bacteria</taxon>
        <taxon>Pseudomonadati</taxon>
        <taxon>Pseudomonadota</taxon>
        <taxon>Alphaproteobacteria</taxon>
        <taxon>Iodidimonadales</taxon>
        <taxon>Iodidimonadaceae</taxon>
        <taxon>Iodidimonas</taxon>
    </lineage>
</organism>
<dbReference type="AlphaFoldDB" id="A0A5A7MNY6"/>
<dbReference type="GO" id="GO:0005829">
    <property type="term" value="C:cytosol"/>
    <property type="evidence" value="ECO:0007669"/>
    <property type="project" value="TreeGrafter"/>
</dbReference>
<accession>A0A5A7MNY6</accession>
<dbReference type="PANTHER" id="PTHR30523">
    <property type="entry name" value="PHOSPHOENOLPYRUVATE CARBOXYLASE"/>
    <property type="match status" value="1"/>
</dbReference>
<evidence type="ECO:0000256" key="2">
    <source>
        <dbReference type="ARBA" id="ARBA00022419"/>
    </source>
</evidence>
<evidence type="ECO:0000313" key="4">
    <source>
        <dbReference type="Proteomes" id="UP000322084"/>
    </source>
</evidence>
<dbReference type="PANTHER" id="PTHR30523:SF6">
    <property type="entry name" value="PHOSPHOENOLPYRUVATE CARBOXYLASE"/>
    <property type="match status" value="1"/>
</dbReference>
<dbReference type="GO" id="GO:0008964">
    <property type="term" value="F:phosphoenolpyruvate carboxylase activity"/>
    <property type="evidence" value="ECO:0007669"/>
    <property type="project" value="InterPro"/>
</dbReference>
<dbReference type="GO" id="GO:0015977">
    <property type="term" value="P:carbon fixation"/>
    <property type="evidence" value="ECO:0007669"/>
    <property type="project" value="InterPro"/>
</dbReference>
<comment type="caution">
    <text evidence="3">The sequence shown here is derived from an EMBL/GenBank/DDBJ whole genome shotgun (WGS) entry which is preliminary data.</text>
</comment>
<dbReference type="InterPro" id="IPR021135">
    <property type="entry name" value="PEP_COase"/>
</dbReference>
<reference evidence="3 4" key="1">
    <citation type="submission" date="2019-09" db="EMBL/GenBank/DDBJ databases">
        <title>NBRP : Genome information of microbial organism related human and environment.</title>
        <authorList>
            <person name="Hattori M."/>
            <person name="Oshima K."/>
            <person name="Inaba H."/>
            <person name="Suda W."/>
            <person name="Sakamoto M."/>
            <person name="Iino T."/>
            <person name="Kitahara M."/>
            <person name="Oshida Y."/>
            <person name="Iida T."/>
            <person name="Kudo T."/>
            <person name="Itoh T."/>
            <person name="Ohkuma M."/>
        </authorList>
    </citation>
    <scope>NUCLEOTIDE SEQUENCE [LARGE SCALE GENOMIC DNA]</scope>
    <source>
        <strain evidence="3 4">Hi-2</strain>
    </source>
</reference>
<dbReference type="GO" id="GO:0006099">
    <property type="term" value="P:tricarboxylic acid cycle"/>
    <property type="evidence" value="ECO:0007669"/>
    <property type="project" value="InterPro"/>
</dbReference>
<name>A0A5A7MNY6_9PROT</name>
<dbReference type="Pfam" id="PF00311">
    <property type="entry name" value="PEPcase"/>
    <property type="match status" value="1"/>
</dbReference>
<evidence type="ECO:0000256" key="1">
    <source>
        <dbReference type="ARBA" id="ARBA00003670"/>
    </source>
</evidence>
<dbReference type="InterPro" id="IPR015813">
    <property type="entry name" value="Pyrv/PenolPyrv_kinase-like_dom"/>
</dbReference>
<dbReference type="RefSeq" id="WP_210431452.1">
    <property type="nucleotide sequence ID" value="NZ_BKCL01000003.1"/>
</dbReference>
<comment type="function">
    <text evidence="1">Forms oxaloacetate, a four-carbon dicarboxylic acid source for the tricarboxylic acid cycle.</text>
</comment>
<proteinExistence type="predicted"/>
<dbReference type="Proteomes" id="UP000322084">
    <property type="component" value="Unassembled WGS sequence"/>
</dbReference>
<dbReference type="SUPFAM" id="SSF51621">
    <property type="entry name" value="Phosphoenolpyruvate/pyruvate domain"/>
    <property type="match status" value="1"/>
</dbReference>
<sequence>MASADISSAPCPADSELEDRLLARLEELRLRRAEDPSFNPIWRLACDLSARIETGTLSRGDLCRLCSHLLDRSLEDRAGWMRSMLEPLSGEDNEARLRALLDADAKESDFEHFAARWGHPAVGCVFTAHPTFLLSGGETARLIEGVTGQACAPKDDPRADGITLGDEHRQVLDAIRNARKAHGTICRLVFDVARRHFPDDWTRLRPMPFDLASWVGYDMDGRTDIGWADCVRLRLLEKDRQLGWYLEDLAAVDRQDAPAALLKALDEIAGQLEAARAHTEKARILFDGPLETTDGLAEAANWLTDPGHGRLIALKPVSARLRRLVADHPDAACAVDLALLAVRMDSFGLGAGRVHFRMNATQLHNAVRRRLDRDEAVDLASRSALIRLNELYAEEAPLAVNFAALAMETTTAVRQFLTIAQFVKHIDADSDIRLLIAECERPSTVLAAIYLARLFGVDEHVDVSPLFETPPALEGGERFLDVLFSQPAYRKAVKMRGRISIQTGFSDAGRFIGQIPASLSIERLQANMARLVEIHGLGDLDCLIFNTHGESMGRGAHPGSMRARLDHVLSPWARKCFADRGLRLRHETSFQGGDGYLWFATPGLALALFSRILEHRAGLPARMERTDQDRFYESPDITLDFFRQVMRFQESLMGSGAYHRTLSAFGLSLLKPTGSRKARRQFEAGSGERPDLSKVRAIPHNAVLQQLGYPVNVLGGIGQATRKSLEPFTDWRQDSPRFGDLMDMVVASRTRASLRTMIAYGALFDGGYWASRPHGKDQKHLTEPCLYLADQLEHDDRYGETLELATRLRIDELLLHRLLGETGEDIQVLEAGERDFLALLHAVRIALIQHLFLQAARIPRFSSRNDISREDIMELVFELRIPEALASLREAYPDAAPSADDYNLAESSDYPDETAANYSEINQRLIDPMQTLYDCLLTISVAVANAFHAHG</sequence>
<dbReference type="EMBL" id="BKCL01000003">
    <property type="protein sequence ID" value="GEQ97631.1"/>
    <property type="molecule type" value="Genomic_DNA"/>
</dbReference>
<evidence type="ECO:0000313" key="3">
    <source>
        <dbReference type="EMBL" id="GEQ97631.1"/>
    </source>
</evidence>
<protein>
    <recommendedName>
        <fullName evidence="2">Phosphoenolpyruvate carboxylase</fullName>
    </recommendedName>
</protein>